<dbReference type="Pfam" id="PF00348">
    <property type="entry name" value="polyprenyl_synt"/>
    <property type="match status" value="1"/>
</dbReference>
<dbReference type="Proteomes" id="UP001564626">
    <property type="component" value="Unassembled WGS sequence"/>
</dbReference>
<evidence type="ECO:0000256" key="4">
    <source>
        <dbReference type="ARBA" id="ARBA00022723"/>
    </source>
</evidence>
<feature type="region of interest" description="Disordered" evidence="7">
    <location>
        <begin position="1"/>
        <end position="34"/>
    </location>
</feature>
<dbReference type="InterPro" id="IPR000092">
    <property type="entry name" value="Polyprenyl_synt"/>
</dbReference>
<accession>A0ABV4CPE1</accession>
<name>A0ABV4CPE1_9PSEU</name>
<evidence type="ECO:0000313" key="9">
    <source>
        <dbReference type="Proteomes" id="UP001564626"/>
    </source>
</evidence>
<dbReference type="SFLD" id="SFLDG01017">
    <property type="entry name" value="Polyprenyl_Transferase_Like"/>
    <property type="match status" value="1"/>
</dbReference>
<protein>
    <submittedName>
        <fullName evidence="8">Polyprenyl synthetase family protein</fullName>
        <ecNumber evidence="8">2.5.1.-</ecNumber>
    </submittedName>
</protein>
<comment type="caution">
    <text evidence="8">The sequence shown here is derived from an EMBL/GenBank/DDBJ whole genome shotgun (WGS) entry which is preliminary data.</text>
</comment>
<dbReference type="CDD" id="cd00685">
    <property type="entry name" value="Trans_IPPS_HT"/>
    <property type="match status" value="1"/>
</dbReference>
<keyword evidence="9" id="KW-1185">Reference proteome</keyword>
<dbReference type="PANTHER" id="PTHR12001:SF85">
    <property type="entry name" value="SHORT CHAIN ISOPRENYL DIPHOSPHATE SYNTHASE"/>
    <property type="match status" value="1"/>
</dbReference>
<evidence type="ECO:0000313" key="8">
    <source>
        <dbReference type="EMBL" id="MEY8041289.1"/>
    </source>
</evidence>
<dbReference type="RefSeq" id="WP_345364169.1">
    <property type="nucleotide sequence ID" value="NZ_BAABII010000010.1"/>
</dbReference>
<dbReference type="SUPFAM" id="SSF48576">
    <property type="entry name" value="Terpenoid synthases"/>
    <property type="match status" value="1"/>
</dbReference>
<gene>
    <name evidence="8" type="ORF">AB8O55_17940</name>
</gene>
<dbReference type="EMBL" id="JBGEHV010000034">
    <property type="protein sequence ID" value="MEY8041289.1"/>
    <property type="molecule type" value="Genomic_DNA"/>
</dbReference>
<keyword evidence="3 6" id="KW-0808">Transferase</keyword>
<dbReference type="EC" id="2.5.1.-" evidence="8"/>
<evidence type="ECO:0000256" key="5">
    <source>
        <dbReference type="ARBA" id="ARBA00022842"/>
    </source>
</evidence>
<reference evidence="8 9" key="1">
    <citation type="submission" date="2024-08" db="EMBL/GenBank/DDBJ databases">
        <title>Genome mining of Saccharopolyspora cebuensis PGLac3 from Nigerian medicinal plant.</title>
        <authorList>
            <person name="Ezeobiora C.E."/>
            <person name="Igbokwe N.H."/>
            <person name="Amin D.H."/>
            <person name="Mendie U.E."/>
        </authorList>
    </citation>
    <scope>NUCLEOTIDE SEQUENCE [LARGE SCALE GENOMIC DNA]</scope>
    <source>
        <strain evidence="8 9">PGLac3</strain>
    </source>
</reference>
<sequence length="338" mass="35550">MTETMSTVPLRPGAEDDDLAGIRDALGRRRPESGDRFDEMTRYAMLAPGKLLRPMMLVASAEAVGGRDAAALPAAVAIEHLHVASLVHDDIIDGDDLRRGQPSVHARYGVADAIVTGDALLFELFDAVSECDAPPRTVVAVISELARAGGELCRGQVREAALEPPGAGRMGSALADYLEVAALKTGALFRAACRAGALLGGGTPEHVDLLGDYGHHTGIAFQLHDDLLPYLVDSRASGKPTTSDASNLRPTWPVLLAHRDGGPEHREAVETALSGALPAGETLEVLRSAVTGSGALATARRGARERSDRAVARLDELPRPAAARRLARIAAIAADRDR</sequence>
<evidence type="ECO:0000256" key="1">
    <source>
        <dbReference type="ARBA" id="ARBA00001946"/>
    </source>
</evidence>
<keyword evidence="4" id="KW-0479">Metal-binding</keyword>
<evidence type="ECO:0000256" key="7">
    <source>
        <dbReference type="SAM" id="MobiDB-lite"/>
    </source>
</evidence>
<evidence type="ECO:0000256" key="3">
    <source>
        <dbReference type="ARBA" id="ARBA00022679"/>
    </source>
</evidence>
<evidence type="ECO:0000256" key="2">
    <source>
        <dbReference type="ARBA" id="ARBA00006706"/>
    </source>
</evidence>
<comment type="cofactor">
    <cofactor evidence="1">
        <name>Mg(2+)</name>
        <dbReference type="ChEBI" id="CHEBI:18420"/>
    </cofactor>
</comment>
<dbReference type="InterPro" id="IPR008949">
    <property type="entry name" value="Isoprenoid_synthase_dom_sf"/>
</dbReference>
<dbReference type="SFLD" id="SFLDS00005">
    <property type="entry name" value="Isoprenoid_Synthase_Type_I"/>
    <property type="match status" value="1"/>
</dbReference>
<dbReference type="InterPro" id="IPR033749">
    <property type="entry name" value="Polyprenyl_synt_CS"/>
</dbReference>
<evidence type="ECO:0000256" key="6">
    <source>
        <dbReference type="RuleBase" id="RU004466"/>
    </source>
</evidence>
<dbReference type="GO" id="GO:0016740">
    <property type="term" value="F:transferase activity"/>
    <property type="evidence" value="ECO:0007669"/>
    <property type="project" value="UniProtKB-KW"/>
</dbReference>
<dbReference type="PANTHER" id="PTHR12001">
    <property type="entry name" value="GERANYLGERANYL PYROPHOSPHATE SYNTHASE"/>
    <property type="match status" value="1"/>
</dbReference>
<organism evidence="8 9">
    <name type="scientific">Saccharopolyspora cebuensis</name>
    <dbReference type="NCBI Taxonomy" id="418759"/>
    <lineage>
        <taxon>Bacteria</taxon>
        <taxon>Bacillati</taxon>
        <taxon>Actinomycetota</taxon>
        <taxon>Actinomycetes</taxon>
        <taxon>Pseudonocardiales</taxon>
        <taxon>Pseudonocardiaceae</taxon>
        <taxon>Saccharopolyspora</taxon>
    </lineage>
</organism>
<feature type="compositionally biased region" description="Basic and acidic residues" evidence="7">
    <location>
        <begin position="25"/>
        <end position="34"/>
    </location>
</feature>
<dbReference type="PROSITE" id="PS00723">
    <property type="entry name" value="POLYPRENYL_SYNTHASE_1"/>
    <property type="match status" value="1"/>
</dbReference>
<proteinExistence type="inferred from homology"/>
<dbReference type="Gene3D" id="1.10.600.10">
    <property type="entry name" value="Farnesyl Diphosphate Synthase"/>
    <property type="match status" value="1"/>
</dbReference>
<keyword evidence="5" id="KW-0460">Magnesium</keyword>
<comment type="similarity">
    <text evidence="2 6">Belongs to the FPP/GGPP synthase family.</text>
</comment>